<evidence type="ECO:0000313" key="3">
    <source>
        <dbReference type="Proteomes" id="UP000266841"/>
    </source>
</evidence>
<dbReference type="Proteomes" id="UP000266841">
    <property type="component" value="Unassembled WGS sequence"/>
</dbReference>
<sequence length="109" mass="12078">KLLEKRLCEVPIHKRLNIPWHVGKHIEDQYDASGAGKGRARTIAQMREAAKIEDHVTSEAAKEHSKEILSSTTKDSVPGIEDGVAREDESGTAADDEEDLEAWLDDMIS</sequence>
<feature type="non-terminal residue" evidence="2">
    <location>
        <position position="1"/>
    </location>
</feature>
<gene>
    <name evidence="2" type="ORF">THAOC_18426</name>
</gene>
<dbReference type="OrthoDB" id="55323at2759"/>
<name>K0SJH9_THAOC</name>
<organism evidence="2 3">
    <name type="scientific">Thalassiosira oceanica</name>
    <name type="common">Marine diatom</name>
    <dbReference type="NCBI Taxonomy" id="159749"/>
    <lineage>
        <taxon>Eukaryota</taxon>
        <taxon>Sar</taxon>
        <taxon>Stramenopiles</taxon>
        <taxon>Ochrophyta</taxon>
        <taxon>Bacillariophyta</taxon>
        <taxon>Coscinodiscophyceae</taxon>
        <taxon>Thalassiosirophycidae</taxon>
        <taxon>Thalassiosirales</taxon>
        <taxon>Thalassiosiraceae</taxon>
        <taxon>Thalassiosira</taxon>
    </lineage>
</organism>
<dbReference type="EMBL" id="AGNL01020369">
    <property type="protein sequence ID" value="EJK61131.1"/>
    <property type="molecule type" value="Genomic_DNA"/>
</dbReference>
<feature type="compositionally biased region" description="Acidic residues" evidence="1">
    <location>
        <begin position="94"/>
        <end position="109"/>
    </location>
</feature>
<feature type="region of interest" description="Disordered" evidence="1">
    <location>
        <begin position="54"/>
        <end position="109"/>
    </location>
</feature>
<keyword evidence="3" id="KW-1185">Reference proteome</keyword>
<dbReference type="eggNOG" id="ENOG502QYWI">
    <property type="taxonomic scope" value="Eukaryota"/>
</dbReference>
<comment type="caution">
    <text evidence="2">The sequence shown here is derived from an EMBL/GenBank/DDBJ whole genome shotgun (WGS) entry which is preliminary data.</text>
</comment>
<dbReference type="AlphaFoldDB" id="K0SJH9"/>
<reference evidence="2 3" key="1">
    <citation type="journal article" date="2012" name="Genome Biol.">
        <title>Genome and low-iron response of an oceanic diatom adapted to chronic iron limitation.</title>
        <authorList>
            <person name="Lommer M."/>
            <person name="Specht M."/>
            <person name="Roy A.S."/>
            <person name="Kraemer L."/>
            <person name="Andreson R."/>
            <person name="Gutowska M.A."/>
            <person name="Wolf J."/>
            <person name="Bergner S.V."/>
            <person name="Schilhabel M.B."/>
            <person name="Klostermeier U.C."/>
            <person name="Beiko R.G."/>
            <person name="Rosenstiel P."/>
            <person name="Hippler M."/>
            <person name="Laroche J."/>
        </authorList>
    </citation>
    <scope>NUCLEOTIDE SEQUENCE [LARGE SCALE GENOMIC DNA]</scope>
    <source>
        <strain evidence="2 3">CCMP1005</strain>
    </source>
</reference>
<evidence type="ECO:0000256" key="1">
    <source>
        <dbReference type="SAM" id="MobiDB-lite"/>
    </source>
</evidence>
<evidence type="ECO:0000313" key="2">
    <source>
        <dbReference type="EMBL" id="EJK61131.1"/>
    </source>
</evidence>
<accession>K0SJH9</accession>
<protein>
    <submittedName>
        <fullName evidence="2">Uncharacterized protein</fullName>
    </submittedName>
</protein>
<feature type="compositionally biased region" description="Basic and acidic residues" evidence="1">
    <location>
        <begin position="54"/>
        <end position="67"/>
    </location>
</feature>
<proteinExistence type="predicted"/>